<evidence type="ECO:0000313" key="12">
    <source>
        <dbReference type="Proteomes" id="UP001163846"/>
    </source>
</evidence>
<dbReference type="NCBIfam" id="TIGR00879">
    <property type="entry name" value="SP"/>
    <property type="match status" value="1"/>
</dbReference>
<keyword evidence="4 9" id="KW-0812">Transmembrane</keyword>
<dbReference type="InterPro" id="IPR036259">
    <property type="entry name" value="MFS_trans_sf"/>
</dbReference>
<evidence type="ECO:0000256" key="4">
    <source>
        <dbReference type="ARBA" id="ARBA00022692"/>
    </source>
</evidence>
<accession>A0AA38P1B0</accession>
<dbReference type="InterPro" id="IPR050360">
    <property type="entry name" value="MFS_Sugar_Transporters"/>
</dbReference>
<dbReference type="InterPro" id="IPR005828">
    <property type="entry name" value="MFS_sugar_transport-like"/>
</dbReference>
<keyword evidence="6 9" id="KW-0472">Membrane</keyword>
<comment type="caution">
    <text evidence="11">The sequence shown here is derived from an EMBL/GenBank/DDBJ whole genome shotgun (WGS) entry which is preliminary data.</text>
</comment>
<feature type="transmembrane region" description="Helical" evidence="9">
    <location>
        <begin position="96"/>
        <end position="117"/>
    </location>
</feature>
<dbReference type="EMBL" id="MU806528">
    <property type="protein sequence ID" value="KAJ3834472.1"/>
    <property type="molecule type" value="Genomic_DNA"/>
</dbReference>
<dbReference type="GO" id="GO:0005351">
    <property type="term" value="F:carbohydrate:proton symporter activity"/>
    <property type="evidence" value="ECO:0007669"/>
    <property type="project" value="TreeGrafter"/>
</dbReference>
<dbReference type="GO" id="GO:0016020">
    <property type="term" value="C:membrane"/>
    <property type="evidence" value="ECO:0007669"/>
    <property type="project" value="UniProtKB-SubCell"/>
</dbReference>
<organism evidence="11 12">
    <name type="scientific">Lentinula raphanica</name>
    <dbReference type="NCBI Taxonomy" id="153919"/>
    <lineage>
        <taxon>Eukaryota</taxon>
        <taxon>Fungi</taxon>
        <taxon>Dikarya</taxon>
        <taxon>Basidiomycota</taxon>
        <taxon>Agaricomycotina</taxon>
        <taxon>Agaricomycetes</taxon>
        <taxon>Agaricomycetidae</taxon>
        <taxon>Agaricales</taxon>
        <taxon>Marasmiineae</taxon>
        <taxon>Omphalotaceae</taxon>
        <taxon>Lentinula</taxon>
    </lineage>
</organism>
<sequence>MTGSRTAGYRELSDEEVVLPHGQIQITNADSDSLTYTYAYGPKGLAGLAHNRYVVLCAVFASIGGLSFGYDQGVIANVLVMKDFNARWPLTPFEEGLMTAVLELGGLIGALCAGMFAENVSRQSSILISCLIFTLGSLLQSLAQSLAHVFLGRAIGGIGVGALSTLSPLYISEISPAEVRGSLMALEQLAIVFGVVVGFWVGYFTREIPGSASWRIPLGVQLIPGIILIVGCIFLPASPRLLMLQGKPNEALTTLARLRFPDLPEAEAREDGLVQVEFVEMRVEATMILSSGTKHEWQTWKTLLRKPYRSRTVIGVLIAFFQQWSGINALLYYGPILIQTLQLPGDLSLLVSGGIGIVQFIAVLPVIAYIDQWGRRPLLRSGSIFMSFSHLTVALLINVFASDWRAHPIATWTSVGFIYIFTAAYGMSFGPLTWVLPSEVFPLSIRSKGVALSTASVWVNNFLVGLVTPVALDFSPAGTFTLFATASFLAYLWVTYTVPETANVSLEDVDRRFAEFERSASGSGSGEIGRRERLLKAQIEEELGLKALIDKLVNGTINSQ</sequence>
<comment type="subcellular location">
    <subcellularLocation>
        <location evidence="1">Membrane</location>
        <topology evidence="1">Multi-pass membrane protein</topology>
    </subcellularLocation>
</comment>
<proteinExistence type="inferred from homology"/>
<keyword evidence="12" id="KW-1185">Reference proteome</keyword>
<comment type="similarity">
    <text evidence="2 8">Belongs to the major facilitator superfamily. Sugar transporter (TC 2.A.1.1) family.</text>
</comment>
<feature type="transmembrane region" description="Helical" evidence="9">
    <location>
        <begin position="347"/>
        <end position="370"/>
    </location>
</feature>
<dbReference type="PROSITE" id="PS00217">
    <property type="entry name" value="SUGAR_TRANSPORT_2"/>
    <property type="match status" value="1"/>
</dbReference>
<dbReference type="Gene3D" id="1.20.1250.20">
    <property type="entry name" value="MFS general substrate transporter like domains"/>
    <property type="match status" value="1"/>
</dbReference>
<gene>
    <name evidence="11" type="ORF">F5878DRAFT_630388</name>
</gene>
<feature type="transmembrane region" description="Helical" evidence="9">
    <location>
        <begin position="416"/>
        <end position="437"/>
    </location>
</feature>
<dbReference type="Proteomes" id="UP001163846">
    <property type="component" value="Unassembled WGS sequence"/>
</dbReference>
<evidence type="ECO:0000256" key="6">
    <source>
        <dbReference type="ARBA" id="ARBA00023136"/>
    </source>
</evidence>
<evidence type="ECO:0000259" key="10">
    <source>
        <dbReference type="PROSITE" id="PS50850"/>
    </source>
</evidence>
<dbReference type="InterPro" id="IPR020846">
    <property type="entry name" value="MFS_dom"/>
</dbReference>
<feature type="transmembrane region" description="Helical" evidence="9">
    <location>
        <begin position="313"/>
        <end position="335"/>
    </location>
</feature>
<dbReference type="InterPro" id="IPR003663">
    <property type="entry name" value="Sugar/inositol_transpt"/>
</dbReference>
<feature type="transmembrane region" description="Helical" evidence="9">
    <location>
        <begin position="149"/>
        <end position="171"/>
    </location>
</feature>
<evidence type="ECO:0000256" key="5">
    <source>
        <dbReference type="ARBA" id="ARBA00022989"/>
    </source>
</evidence>
<evidence type="ECO:0000256" key="8">
    <source>
        <dbReference type="RuleBase" id="RU003346"/>
    </source>
</evidence>
<feature type="transmembrane region" description="Helical" evidence="9">
    <location>
        <begin position="53"/>
        <end position="76"/>
    </location>
</feature>
<evidence type="ECO:0000256" key="3">
    <source>
        <dbReference type="ARBA" id="ARBA00022448"/>
    </source>
</evidence>
<feature type="transmembrane region" description="Helical" evidence="9">
    <location>
        <begin position="216"/>
        <end position="237"/>
    </location>
</feature>
<reference evidence="11" key="1">
    <citation type="submission" date="2022-08" db="EMBL/GenBank/DDBJ databases">
        <authorList>
            <consortium name="DOE Joint Genome Institute"/>
            <person name="Min B."/>
            <person name="Riley R."/>
            <person name="Sierra-Patev S."/>
            <person name="Naranjo-Ortiz M."/>
            <person name="Looney B."/>
            <person name="Konkel Z."/>
            <person name="Slot J.C."/>
            <person name="Sakamoto Y."/>
            <person name="Steenwyk J.L."/>
            <person name="Rokas A."/>
            <person name="Carro J."/>
            <person name="Camarero S."/>
            <person name="Ferreira P."/>
            <person name="Molpeceres G."/>
            <person name="Ruiz-Duenas F.J."/>
            <person name="Serrano A."/>
            <person name="Henrissat B."/>
            <person name="Drula E."/>
            <person name="Hughes K.W."/>
            <person name="Mata J.L."/>
            <person name="Ishikawa N.K."/>
            <person name="Vargas-Isla R."/>
            <person name="Ushijima S."/>
            <person name="Smith C.A."/>
            <person name="Ahrendt S."/>
            <person name="Andreopoulos W."/>
            <person name="He G."/>
            <person name="Labutti K."/>
            <person name="Lipzen A."/>
            <person name="Ng V."/>
            <person name="Sandor L."/>
            <person name="Barry K."/>
            <person name="Martinez A.T."/>
            <person name="Xiao Y."/>
            <person name="Gibbons J.G."/>
            <person name="Terashima K."/>
            <person name="Hibbett D.S."/>
            <person name="Grigoriev I.V."/>
        </authorList>
    </citation>
    <scope>NUCLEOTIDE SEQUENCE</scope>
    <source>
        <strain evidence="11">TFB9207</strain>
    </source>
</reference>
<feature type="transmembrane region" description="Helical" evidence="9">
    <location>
        <begin position="477"/>
        <end position="496"/>
    </location>
</feature>
<evidence type="ECO:0000256" key="9">
    <source>
        <dbReference type="SAM" id="Phobius"/>
    </source>
</evidence>
<keyword evidence="3 8" id="KW-0813">Transport</keyword>
<dbReference type="SUPFAM" id="SSF103473">
    <property type="entry name" value="MFS general substrate transporter"/>
    <property type="match status" value="1"/>
</dbReference>
<feature type="transmembrane region" description="Helical" evidence="9">
    <location>
        <begin position="183"/>
        <end position="204"/>
    </location>
</feature>
<name>A0AA38P1B0_9AGAR</name>
<feature type="domain" description="Major facilitator superfamily (MFS) profile" evidence="10">
    <location>
        <begin position="57"/>
        <end position="502"/>
    </location>
</feature>
<dbReference type="InterPro" id="IPR005829">
    <property type="entry name" value="Sugar_transporter_CS"/>
</dbReference>
<dbReference type="PANTHER" id="PTHR48022:SF14">
    <property type="entry name" value="MAJOR FACILITATOR SUPERFAMILY (MFS) PROFILE DOMAIN-CONTAINING PROTEIN-RELATED"/>
    <property type="match status" value="1"/>
</dbReference>
<dbReference type="PANTHER" id="PTHR48022">
    <property type="entry name" value="PLASTIDIC GLUCOSE TRANSPORTER 4"/>
    <property type="match status" value="1"/>
</dbReference>
<evidence type="ECO:0000256" key="7">
    <source>
        <dbReference type="ARBA" id="ARBA00049119"/>
    </source>
</evidence>
<dbReference type="PROSITE" id="PS50850">
    <property type="entry name" value="MFS"/>
    <property type="match status" value="1"/>
</dbReference>
<evidence type="ECO:0000256" key="1">
    <source>
        <dbReference type="ARBA" id="ARBA00004141"/>
    </source>
</evidence>
<dbReference type="FunFam" id="1.20.1250.20:FF:000026">
    <property type="entry name" value="MFS quinate transporter QutD"/>
    <property type="match status" value="1"/>
</dbReference>
<dbReference type="AlphaFoldDB" id="A0AA38P1B0"/>
<evidence type="ECO:0000313" key="11">
    <source>
        <dbReference type="EMBL" id="KAJ3834472.1"/>
    </source>
</evidence>
<dbReference type="PROSITE" id="PS00216">
    <property type="entry name" value="SUGAR_TRANSPORT_1"/>
    <property type="match status" value="1"/>
</dbReference>
<comment type="catalytic activity">
    <reaction evidence="7">
        <text>myo-inositol(out) + H(+)(out) = myo-inositol(in) + H(+)(in)</text>
        <dbReference type="Rhea" id="RHEA:60364"/>
        <dbReference type="ChEBI" id="CHEBI:15378"/>
        <dbReference type="ChEBI" id="CHEBI:17268"/>
    </reaction>
</comment>
<dbReference type="PRINTS" id="PR00171">
    <property type="entry name" value="SUGRTRNSPORT"/>
</dbReference>
<dbReference type="Pfam" id="PF00083">
    <property type="entry name" value="Sugar_tr"/>
    <property type="match status" value="1"/>
</dbReference>
<keyword evidence="5 9" id="KW-1133">Transmembrane helix</keyword>
<evidence type="ECO:0000256" key="2">
    <source>
        <dbReference type="ARBA" id="ARBA00010992"/>
    </source>
</evidence>
<feature type="transmembrane region" description="Helical" evidence="9">
    <location>
        <begin position="382"/>
        <end position="401"/>
    </location>
</feature>
<protein>
    <submittedName>
        <fullName evidence="11">MFS monosaccharide transporter</fullName>
    </submittedName>
</protein>
<feature type="transmembrane region" description="Helical" evidence="9">
    <location>
        <begin position="449"/>
        <end position="471"/>
    </location>
</feature>
<feature type="transmembrane region" description="Helical" evidence="9">
    <location>
        <begin position="124"/>
        <end position="143"/>
    </location>
</feature>